<protein>
    <recommendedName>
        <fullName evidence="3">GSKIP domain-containing protein</fullName>
    </recommendedName>
</protein>
<keyword evidence="2" id="KW-1185">Reference proteome</keyword>
<evidence type="ECO:0008006" key="3">
    <source>
        <dbReference type="Google" id="ProtNLM"/>
    </source>
</evidence>
<dbReference type="RefSeq" id="XP_019033805.1">
    <property type="nucleotide sequence ID" value="XM_019173998.1"/>
</dbReference>
<dbReference type="Proteomes" id="UP000094819">
    <property type="component" value="Unassembled WGS sequence"/>
</dbReference>
<reference evidence="1 2" key="1">
    <citation type="submission" date="2016-06" db="EMBL/GenBank/DDBJ databases">
        <title>Evolution of pathogenesis and genome organization in the Tremellales.</title>
        <authorList>
            <person name="Cuomo C."/>
            <person name="Litvintseva A."/>
            <person name="Heitman J."/>
            <person name="Chen Y."/>
            <person name="Sun S."/>
            <person name="Springer D."/>
            <person name="Dromer F."/>
            <person name="Young S."/>
            <person name="Zeng Q."/>
            <person name="Chapman S."/>
            <person name="Gujja S."/>
            <person name="Saif S."/>
            <person name="Birren B."/>
        </authorList>
    </citation>
    <scope>NUCLEOTIDE SEQUENCE [LARGE SCALE GENOMIC DNA]</scope>
    <source>
        <strain evidence="1 2">CBS 7118</strain>
    </source>
</reference>
<proteinExistence type="predicted"/>
<accession>A0A1E3JWH6</accession>
<dbReference type="AlphaFoldDB" id="A0A1E3JWH6"/>
<comment type="caution">
    <text evidence="1">The sequence shown here is derived from an EMBL/GenBank/DDBJ whole genome shotgun (WGS) entry which is preliminary data.</text>
</comment>
<name>A0A1E3JWH6_9TREE</name>
<gene>
    <name evidence="1" type="ORF">L198_01838</name>
</gene>
<dbReference type="OrthoDB" id="5804279at2759"/>
<organism evidence="1 2">
    <name type="scientific">Cryptococcus wingfieldii CBS 7118</name>
    <dbReference type="NCBI Taxonomy" id="1295528"/>
    <lineage>
        <taxon>Eukaryota</taxon>
        <taxon>Fungi</taxon>
        <taxon>Dikarya</taxon>
        <taxon>Basidiomycota</taxon>
        <taxon>Agaricomycotina</taxon>
        <taxon>Tremellomycetes</taxon>
        <taxon>Tremellales</taxon>
        <taxon>Cryptococcaceae</taxon>
        <taxon>Cryptococcus</taxon>
    </lineage>
</organism>
<evidence type="ECO:0000313" key="1">
    <source>
        <dbReference type="EMBL" id="ODO05150.1"/>
    </source>
</evidence>
<evidence type="ECO:0000313" key="2">
    <source>
        <dbReference type="Proteomes" id="UP000094819"/>
    </source>
</evidence>
<dbReference type="GeneID" id="30191051"/>
<dbReference type="EMBL" id="AWGH01000004">
    <property type="protein sequence ID" value="ODO05150.1"/>
    <property type="molecule type" value="Genomic_DNA"/>
</dbReference>
<sequence>MSPSPPPTNVLLNPLPELISALASNAFGIRPGPDSGVVEEATWPRTEEDVKLVRARLGRDGLLEEKDGEEKVRGKVKVGLIGGEGDLVVVLDQGGWTIESAQGPASTTSKIGTTYESLETLLIATSKGYAEAMNQEIWKRFEGFTGREDHEEHAE</sequence>